<evidence type="ECO:0000259" key="3">
    <source>
        <dbReference type="PROSITE" id="PS50105"/>
    </source>
</evidence>
<dbReference type="PANTHER" id="PTHR10627">
    <property type="entry name" value="SCP160"/>
    <property type="match status" value="1"/>
</dbReference>
<protein>
    <recommendedName>
        <fullName evidence="3">SAM domain-containing protein</fullName>
    </recommendedName>
</protein>
<dbReference type="Pfam" id="PF07647">
    <property type="entry name" value="SAM_2"/>
    <property type="match status" value="1"/>
</dbReference>
<proteinExistence type="predicted"/>
<comment type="caution">
    <text evidence="4">The sequence shown here is derived from an EMBL/GenBank/DDBJ whole genome shotgun (WGS) entry which is preliminary data.</text>
</comment>
<gene>
    <name evidence="4" type="ORF">Nepgr_029237</name>
</gene>
<feature type="domain" description="SAM" evidence="3">
    <location>
        <begin position="259"/>
        <end position="322"/>
    </location>
</feature>
<evidence type="ECO:0000313" key="5">
    <source>
        <dbReference type="Proteomes" id="UP001279734"/>
    </source>
</evidence>
<dbReference type="Gene3D" id="1.10.150.50">
    <property type="entry name" value="Transcription Factor, Ets-1"/>
    <property type="match status" value="1"/>
</dbReference>
<keyword evidence="1" id="KW-0677">Repeat</keyword>
<dbReference type="SUPFAM" id="SSF47769">
    <property type="entry name" value="SAM/Pointed domain"/>
    <property type="match status" value="1"/>
</dbReference>
<organism evidence="4 5">
    <name type="scientific">Nepenthes gracilis</name>
    <name type="common">Slender pitcher plant</name>
    <dbReference type="NCBI Taxonomy" id="150966"/>
    <lineage>
        <taxon>Eukaryota</taxon>
        <taxon>Viridiplantae</taxon>
        <taxon>Streptophyta</taxon>
        <taxon>Embryophyta</taxon>
        <taxon>Tracheophyta</taxon>
        <taxon>Spermatophyta</taxon>
        <taxon>Magnoliopsida</taxon>
        <taxon>eudicotyledons</taxon>
        <taxon>Gunneridae</taxon>
        <taxon>Pentapetalae</taxon>
        <taxon>Caryophyllales</taxon>
        <taxon>Nepenthaceae</taxon>
        <taxon>Nepenthes</taxon>
    </lineage>
</organism>
<feature type="compositionally biased region" description="Basic and acidic residues" evidence="2">
    <location>
        <begin position="177"/>
        <end position="196"/>
    </location>
</feature>
<sequence>MLSCNQSQEISQETVRRRVRDPLHPPPGVRTHSPRHTSLMAGAAKGEQPQQCPANNIGAAATVQDSTDNLGPTLASKRQRRPSVRFGEVGNQPLSIKPPVKSWKSNPHSNNKFSRLPIFTNLVSDCNHVPLSAENNNCGKLKTPNRPYNKRMRSDWTTTLSSEIEQAAAAVEAEGGGEDRENRGRDDDEDGGFRDDLEAEGSEIPPNLKEQQSPVHSSAAAVGMWQHPHRRRAIRDRVSEGILDPSDYGDRKCGFLDNDDNDGLRNWLMELGLGRYAPFFQIHEVDDRVLPFLTLEDLKDMGINAVGSRRKLYCAILKLRKNGCS</sequence>
<dbReference type="SMART" id="SM00454">
    <property type="entry name" value="SAM"/>
    <property type="match status" value="1"/>
</dbReference>
<dbReference type="CDD" id="cd09487">
    <property type="entry name" value="SAM_superfamily"/>
    <property type="match status" value="1"/>
</dbReference>
<dbReference type="InterPro" id="IPR001660">
    <property type="entry name" value="SAM"/>
</dbReference>
<feature type="compositionally biased region" description="Polar residues" evidence="2">
    <location>
        <begin position="1"/>
        <end position="13"/>
    </location>
</feature>
<keyword evidence="5" id="KW-1185">Reference proteome</keyword>
<evidence type="ECO:0000313" key="4">
    <source>
        <dbReference type="EMBL" id="GMH27394.1"/>
    </source>
</evidence>
<reference evidence="4" key="1">
    <citation type="submission" date="2023-05" db="EMBL/GenBank/DDBJ databases">
        <title>Nepenthes gracilis genome sequencing.</title>
        <authorList>
            <person name="Fukushima K."/>
        </authorList>
    </citation>
    <scope>NUCLEOTIDE SEQUENCE</scope>
    <source>
        <strain evidence="4">SING2019-196</strain>
    </source>
</reference>
<feature type="region of interest" description="Disordered" evidence="2">
    <location>
        <begin position="1"/>
        <end position="35"/>
    </location>
</feature>
<name>A0AAD3TEA8_NEPGR</name>
<dbReference type="EMBL" id="BSYO01000033">
    <property type="protein sequence ID" value="GMH27394.1"/>
    <property type="molecule type" value="Genomic_DNA"/>
</dbReference>
<evidence type="ECO:0000256" key="1">
    <source>
        <dbReference type="ARBA" id="ARBA00022737"/>
    </source>
</evidence>
<dbReference type="PROSITE" id="PS50105">
    <property type="entry name" value="SAM_DOMAIN"/>
    <property type="match status" value="1"/>
</dbReference>
<dbReference type="Proteomes" id="UP001279734">
    <property type="component" value="Unassembled WGS sequence"/>
</dbReference>
<feature type="region of interest" description="Disordered" evidence="2">
    <location>
        <begin position="88"/>
        <end position="108"/>
    </location>
</feature>
<feature type="region of interest" description="Disordered" evidence="2">
    <location>
        <begin position="169"/>
        <end position="226"/>
    </location>
</feature>
<dbReference type="InterPro" id="IPR013761">
    <property type="entry name" value="SAM/pointed_sf"/>
</dbReference>
<feature type="compositionally biased region" description="Basic and acidic residues" evidence="2">
    <location>
        <begin position="14"/>
        <end position="23"/>
    </location>
</feature>
<accession>A0AAD3TEA8</accession>
<evidence type="ECO:0000256" key="2">
    <source>
        <dbReference type="SAM" id="MobiDB-lite"/>
    </source>
</evidence>
<dbReference type="PANTHER" id="PTHR10627:SF69">
    <property type="entry name" value="PROTEIN BICAUDAL C"/>
    <property type="match status" value="1"/>
</dbReference>
<dbReference type="AlphaFoldDB" id="A0AAD3TEA8"/>